<dbReference type="AlphaFoldDB" id="A0A0E9NGI4"/>
<dbReference type="EMBL" id="BACD03000018">
    <property type="protein sequence ID" value="GAO48944.1"/>
    <property type="molecule type" value="Genomic_DNA"/>
</dbReference>
<dbReference type="Gene3D" id="1.20.900.10">
    <property type="entry name" value="Dbl homology (DH) domain"/>
    <property type="match status" value="1"/>
</dbReference>
<dbReference type="GO" id="GO:0005085">
    <property type="term" value="F:guanyl-nucleotide exchange factor activity"/>
    <property type="evidence" value="ECO:0007669"/>
    <property type="project" value="InterPro"/>
</dbReference>
<dbReference type="PROSITE" id="PS50010">
    <property type="entry name" value="DH_2"/>
    <property type="match status" value="1"/>
</dbReference>
<dbReference type="InterPro" id="IPR035899">
    <property type="entry name" value="DBL_dom_sf"/>
</dbReference>
<keyword evidence="4" id="KW-1185">Reference proteome</keyword>
<accession>A0A0E9NGI4</accession>
<dbReference type="OrthoDB" id="8059989at2759"/>
<evidence type="ECO:0000256" key="1">
    <source>
        <dbReference type="SAM" id="MobiDB-lite"/>
    </source>
</evidence>
<proteinExistence type="predicted"/>
<name>A0A0E9NGI4_SAICN</name>
<protein>
    <recommendedName>
        <fullName evidence="2">DH domain-containing protein</fullName>
    </recommendedName>
</protein>
<feature type="domain" description="DH" evidence="2">
    <location>
        <begin position="199"/>
        <end position="421"/>
    </location>
</feature>
<dbReference type="InterPro" id="IPR000219">
    <property type="entry name" value="DH_dom"/>
</dbReference>
<organism evidence="3 4">
    <name type="scientific">Saitoella complicata (strain BCRC 22490 / CBS 7301 / JCM 7358 / NBRC 10748 / NRRL Y-17804)</name>
    <dbReference type="NCBI Taxonomy" id="698492"/>
    <lineage>
        <taxon>Eukaryota</taxon>
        <taxon>Fungi</taxon>
        <taxon>Dikarya</taxon>
        <taxon>Ascomycota</taxon>
        <taxon>Taphrinomycotina</taxon>
        <taxon>Taphrinomycotina incertae sedis</taxon>
        <taxon>Saitoella</taxon>
    </lineage>
</organism>
<dbReference type="RefSeq" id="XP_019024517.1">
    <property type="nucleotide sequence ID" value="XM_019166824.1"/>
</dbReference>
<feature type="compositionally biased region" description="Polar residues" evidence="1">
    <location>
        <begin position="153"/>
        <end position="162"/>
    </location>
</feature>
<comment type="caution">
    <text evidence="3">The sequence shown here is derived from an EMBL/GenBank/DDBJ whole genome shotgun (WGS) entry which is preliminary data.</text>
</comment>
<evidence type="ECO:0000259" key="2">
    <source>
        <dbReference type="PROSITE" id="PS50010"/>
    </source>
</evidence>
<dbReference type="Pfam" id="PF00621">
    <property type="entry name" value="RhoGEF"/>
    <property type="match status" value="1"/>
</dbReference>
<dbReference type="SMART" id="SM00325">
    <property type="entry name" value="RhoGEF"/>
    <property type="match status" value="1"/>
</dbReference>
<reference evidence="3 4" key="2">
    <citation type="journal article" date="2014" name="J. Gen. Appl. Microbiol.">
        <title>The early diverging ascomycetous budding yeast Saitoella complicata has three histone deacetylases belonging to the Clr6, Hos2, and Rpd3 lineages.</title>
        <authorList>
            <person name="Nishida H."/>
            <person name="Matsumoto T."/>
            <person name="Kondo S."/>
            <person name="Hamamoto M."/>
            <person name="Yoshikawa H."/>
        </authorList>
    </citation>
    <scope>NUCLEOTIDE SEQUENCE [LARGE SCALE GENOMIC DNA]</scope>
    <source>
        <strain evidence="3 4">NRRL Y-17804</strain>
    </source>
</reference>
<reference evidence="3 4" key="3">
    <citation type="journal article" date="2015" name="Genome Announc.">
        <title>Draft Genome Sequence of the Archiascomycetous Yeast Saitoella complicata.</title>
        <authorList>
            <person name="Yamauchi K."/>
            <person name="Kondo S."/>
            <person name="Hamamoto M."/>
            <person name="Takahashi Y."/>
            <person name="Ogura Y."/>
            <person name="Hayashi T."/>
            <person name="Nishida H."/>
        </authorList>
    </citation>
    <scope>NUCLEOTIDE SEQUENCE [LARGE SCALE GENOMIC DNA]</scope>
    <source>
        <strain evidence="3 4">NRRL Y-17804</strain>
    </source>
</reference>
<reference evidence="3 4" key="1">
    <citation type="journal article" date="2011" name="J. Gen. Appl. Microbiol.">
        <title>Draft genome sequencing of the enigmatic yeast Saitoella complicata.</title>
        <authorList>
            <person name="Nishida H."/>
            <person name="Hamamoto M."/>
            <person name="Sugiyama J."/>
        </authorList>
    </citation>
    <scope>NUCLEOTIDE SEQUENCE [LARGE SCALE GENOMIC DNA]</scope>
    <source>
        <strain evidence="3 4">NRRL Y-17804</strain>
    </source>
</reference>
<feature type="region of interest" description="Disordered" evidence="1">
    <location>
        <begin position="153"/>
        <end position="177"/>
    </location>
</feature>
<dbReference type="STRING" id="698492.A0A0E9NGI4"/>
<evidence type="ECO:0000313" key="3">
    <source>
        <dbReference type="EMBL" id="GAO48944.1"/>
    </source>
</evidence>
<sequence length="466" mass="52475">MGALSIHIAEPAPHMLPQALSNTGSRLSHDTLEAYARRAPIRVDSGASFLSRPYTGSEPDIDKVETDSSTVIVERTPRYTLFARFRDRPVPRGLQSASLPILPHIGTERNEAAPRVDFQANHRLSFNVDREWAQIMSHPGQAEPLFTNQFTASPISSADNTEPPSPEALTRAPSQLATESVTAEELKRAEYEASVNRTRRRCVLEELILTEWGYVRDLRYLVNVYFASLGHTTFVISRHKQALERNTREILAMHERILSALTEHFPELKGQVVALQPPSREILESGEGAHMIARILSDTSLNFLVYEPYCTYQEKAQKLLDRYERLPNFDEWEASSCAILESLVESADSGTKAKKTSCPKGRRAMTLRDLMAKPYQRIMRYPMLLADVAKHMTPEDSEAGYCAVNEAMMKLRGVIEYLEMKKKEKDEAKKEGLVRKLSRRVSSGVSLKLSLTSKFIPGHSRSMSLG</sequence>
<evidence type="ECO:0000313" key="4">
    <source>
        <dbReference type="Proteomes" id="UP000033140"/>
    </source>
</evidence>
<dbReference type="GO" id="GO:0005737">
    <property type="term" value="C:cytoplasm"/>
    <property type="evidence" value="ECO:0007669"/>
    <property type="project" value="TreeGrafter"/>
</dbReference>
<dbReference type="PANTHER" id="PTHR45818:SF3">
    <property type="entry name" value="PROTEIN VAV"/>
    <property type="match status" value="1"/>
</dbReference>
<dbReference type="SUPFAM" id="SSF48065">
    <property type="entry name" value="DBL homology domain (DH-domain)"/>
    <property type="match status" value="1"/>
</dbReference>
<dbReference type="Proteomes" id="UP000033140">
    <property type="component" value="Unassembled WGS sequence"/>
</dbReference>
<dbReference type="PANTHER" id="PTHR45818">
    <property type="entry name" value="PROTEIN VAV"/>
    <property type="match status" value="1"/>
</dbReference>
<gene>
    <name evidence="3" type="ORF">G7K_3105-t1</name>
</gene>